<keyword evidence="1" id="KW-0472">Membrane</keyword>
<dbReference type="OrthoDB" id="3524679at2759"/>
<dbReference type="InterPro" id="IPR033481">
    <property type="entry name" value="Dni1/Fig1"/>
</dbReference>
<comment type="caution">
    <text evidence="2">The sequence shown here is derived from an EMBL/GenBank/DDBJ whole genome shotgun (WGS) entry which is preliminary data.</text>
</comment>
<feature type="transmembrane region" description="Helical" evidence="1">
    <location>
        <begin position="13"/>
        <end position="35"/>
    </location>
</feature>
<protein>
    <submittedName>
        <fullName evidence="2">Uncharacterized protein</fullName>
    </submittedName>
</protein>
<dbReference type="AlphaFoldDB" id="A0A507BIT4"/>
<feature type="transmembrane region" description="Helical" evidence="1">
    <location>
        <begin position="227"/>
        <end position="249"/>
    </location>
</feature>
<accession>A0A507BIT4</accession>
<evidence type="ECO:0000256" key="1">
    <source>
        <dbReference type="SAM" id="Phobius"/>
    </source>
</evidence>
<reference evidence="2 3" key="1">
    <citation type="submission" date="2019-06" db="EMBL/GenBank/DDBJ databases">
        <title>Draft genome sequence of the filamentous fungus Phialemoniopsis curvata isolated from diesel fuel.</title>
        <authorList>
            <person name="Varaljay V.A."/>
            <person name="Lyon W.J."/>
            <person name="Crouch A.L."/>
            <person name="Drake C.E."/>
            <person name="Hollomon J.M."/>
            <person name="Nadeau L.J."/>
            <person name="Nunn H.S."/>
            <person name="Stevenson B.S."/>
            <person name="Bojanowski C.L."/>
            <person name="Crookes-Goodson W.J."/>
        </authorList>
    </citation>
    <scope>NUCLEOTIDE SEQUENCE [LARGE SCALE GENOMIC DNA]</scope>
    <source>
        <strain evidence="2 3">D216</strain>
    </source>
</reference>
<dbReference type="Pfam" id="PF12351">
    <property type="entry name" value="Fig1"/>
    <property type="match status" value="1"/>
</dbReference>
<evidence type="ECO:0000313" key="3">
    <source>
        <dbReference type="Proteomes" id="UP000319257"/>
    </source>
</evidence>
<dbReference type="RefSeq" id="XP_030998211.1">
    <property type="nucleotide sequence ID" value="XM_031138134.1"/>
</dbReference>
<dbReference type="EMBL" id="SKBQ01000017">
    <property type="protein sequence ID" value="TPX16500.1"/>
    <property type="molecule type" value="Genomic_DNA"/>
</dbReference>
<dbReference type="GO" id="GO:0016020">
    <property type="term" value="C:membrane"/>
    <property type="evidence" value="ECO:0007669"/>
    <property type="project" value="InterPro"/>
</dbReference>
<dbReference type="STRING" id="1093900.A0A507BIT4"/>
<keyword evidence="3" id="KW-1185">Reference proteome</keyword>
<feature type="transmembrane region" description="Helical" evidence="1">
    <location>
        <begin position="135"/>
        <end position="158"/>
    </location>
</feature>
<name>A0A507BIT4_9PEZI</name>
<proteinExistence type="predicted"/>
<organism evidence="2 3">
    <name type="scientific">Thyridium curvatum</name>
    <dbReference type="NCBI Taxonomy" id="1093900"/>
    <lineage>
        <taxon>Eukaryota</taxon>
        <taxon>Fungi</taxon>
        <taxon>Dikarya</taxon>
        <taxon>Ascomycota</taxon>
        <taxon>Pezizomycotina</taxon>
        <taxon>Sordariomycetes</taxon>
        <taxon>Sordariomycetidae</taxon>
        <taxon>Thyridiales</taxon>
        <taxon>Thyridiaceae</taxon>
        <taxon>Thyridium</taxon>
    </lineage>
</organism>
<gene>
    <name evidence="2" type="ORF">E0L32_003794</name>
</gene>
<keyword evidence="1" id="KW-0812">Transmembrane</keyword>
<dbReference type="InParanoid" id="A0A507BIT4"/>
<dbReference type="Proteomes" id="UP000319257">
    <property type="component" value="Unassembled WGS sequence"/>
</dbReference>
<sequence>MVGKYQQNKPMKYAAIGIVAVSLGVFYILSLVGCISTSPGIPDLYLVKLEDVKTNASVRVGYFGMNHNPCLWDSLPLPRQLKANESPTTGLCAGFNSNLTCQPSYMADNRTLTDPFADRSLKDFLLLGRQIQEKIIVFVPLFVGALLLLSSILSLIIWDMVADKGSPTARNARAAVSYLTSYSVAGAVGAAASVTMASRALQFAGTSLGAGGDGGDIRATGGMALQVLQWLAVVFTLGWHLVVTVLWGCTQ</sequence>
<dbReference type="PROSITE" id="PS51257">
    <property type="entry name" value="PROKAR_LIPOPROTEIN"/>
    <property type="match status" value="1"/>
</dbReference>
<evidence type="ECO:0000313" key="2">
    <source>
        <dbReference type="EMBL" id="TPX16500.1"/>
    </source>
</evidence>
<keyword evidence="1" id="KW-1133">Transmembrane helix</keyword>
<dbReference type="GeneID" id="41971241"/>